<keyword evidence="1" id="KW-0472">Membrane</keyword>
<comment type="caution">
    <text evidence="2">The sequence shown here is derived from an EMBL/GenBank/DDBJ whole genome shotgun (WGS) entry which is preliminary data.</text>
</comment>
<proteinExistence type="predicted"/>
<gene>
    <name evidence="2" type="ORF">C8E83_0311</name>
</gene>
<name>A0A495ID36_9MICO</name>
<feature type="transmembrane region" description="Helical" evidence="1">
    <location>
        <begin position="20"/>
        <end position="43"/>
    </location>
</feature>
<reference evidence="2 3" key="1">
    <citation type="submission" date="2018-10" db="EMBL/GenBank/DDBJ databases">
        <title>Sequencing the genomes of 1000 actinobacteria strains.</title>
        <authorList>
            <person name="Klenk H.-P."/>
        </authorList>
    </citation>
    <scope>NUCLEOTIDE SEQUENCE [LARGE SCALE GENOMIC DNA]</scope>
    <source>
        <strain evidence="2 3">DSM 17894</strain>
    </source>
</reference>
<organism evidence="2 3">
    <name type="scientific">Frondihabitans australicus</name>
    <dbReference type="NCBI Taxonomy" id="386892"/>
    <lineage>
        <taxon>Bacteria</taxon>
        <taxon>Bacillati</taxon>
        <taxon>Actinomycetota</taxon>
        <taxon>Actinomycetes</taxon>
        <taxon>Micrococcales</taxon>
        <taxon>Microbacteriaceae</taxon>
        <taxon>Frondihabitans</taxon>
    </lineage>
</organism>
<protein>
    <submittedName>
        <fullName evidence="2">Uncharacterized protein</fullName>
    </submittedName>
</protein>
<evidence type="ECO:0000313" key="3">
    <source>
        <dbReference type="Proteomes" id="UP000280008"/>
    </source>
</evidence>
<accession>A0A495ID36</accession>
<feature type="transmembrane region" description="Helical" evidence="1">
    <location>
        <begin position="55"/>
        <end position="75"/>
    </location>
</feature>
<sequence>MRNSSTGANEAAASPPRVQWMLGLSAIAGAFAGAALVLALVGLTCFTGDDGRARTIYATSSICALAALGAVAFIVDLRRRTPG</sequence>
<keyword evidence="1" id="KW-1133">Transmembrane helix</keyword>
<dbReference type="AlphaFoldDB" id="A0A495ID36"/>
<evidence type="ECO:0000256" key="1">
    <source>
        <dbReference type="SAM" id="Phobius"/>
    </source>
</evidence>
<dbReference type="EMBL" id="RBKS01000001">
    <property type="protein sequence ID" value="RKR73221.1"/>
    <property type="molecule type" value="Genomic_DNA"/>
</dbReference>
<evidence type="ECO:0000313" key="2">
    <source>
        <dbReference type="EMBL" id="RKR73221.1"/>
    </source>
</evidence>
<keyword evidence="3" id="KW-1185">Reference proteome</keyword>
<dbReference type="Proteomes" id="UP000280008">
    <property type="component" value="Unassembled WGS sequence"/>
</dbReference>
<keyword evidence="1" id="KW-0812">Transmembrane</keyword>